<dbReference type="EMBL" id="CP039852">
    <property type="protein sequence ID" value="QCZ91980.1"/>
    <property type="molecule type" value="Genomic_DNA"/>
</dbReference>
<dbReference type="GO" id="GO:0003917">
    <property type="term" value="F:DNA topoisomerase type I (single strand cut, ATP-independent) activity"/>
    <property type="evidence" value="ECO:0007669"/>
    <property type="project" value="InterPro"/>
</dbReference>
<dbReference type="GO" id="GO:0005694">
    <property type="term" value="C:chromosome"/>
    <property type="evidence" value="ECO:0007669"/>
    <property type="project" value="InterPro"/>
</dbReference>
<reference evidence="2 3" key="1">
    <citation type="submission" date="2019-04" db="EMBL/GenBank/DDBJ databases">
        <title>Salinimonas iocasae sp. nov., a halophilic bacterium isolated from the outer tube casing of tubeworms in Okinawa Trough.</title>
        <authorList>
            <person name="Zhang H."/>
            <person name="Wang H."/>
            <person name="Li C."/>
        </authorList>
    </citation>
    <scope>NUCLEOTIDE SEQUENCE [LARGE SCALE GENOMIC DNA]</scope>
    <source>
        <strain evidence="2 3">KX18D6</strain>
    </source>
</reference>
<protein>
    <recommendedName>
        <fullName evidence="1">DNA topoisomerase type IA zn finger domain-containing protein</fullName>
    </recommendedName>
</protein>
<dbReference type="InterPro" id="IPR013498">
    <property type="entry name" value="Topo_IA_Znf"/>
</dbReference>
<dbReference type="GO" id="GO:0006265">
    <property type="term" value="P:DNA topological change"/>
    <property type="evidence" value="ECO:0007669"/>
    <property type="project" value="InterPro"/>
</dbReference>
<dbReference type="GO" id="GO:0003677">
    <property type="term" value="F:DNA binding"/>
    <property type="evidence" value="ECO:0007669"/>
    <property type="project" value="InterPro"/>
</dbReference>
<dbReference type="KEGG" id="salk:FBQ74_00125"/>
<gene>
    <name evidence="2" type="ORF">FBQ74_00125</name>
</gene>
<sequence length="178" mass="19714">MSKIDHSLFDGPAHDFGTCPECESPLQIRNGKTGPFIGCSAYPACTFSKPLHDNQTTVLKEIPQTACPDCGAVLAIKNGRYGMFIGCTNFPDCHHIEPIKTQEDTQLSCPKCKKGHIIERTNKYGKRFYACDNYPACRYVVNFAPLAGTCPDCGWQLLIKKKGQVCCPQPLCDYKQAE</sequence>
<dbReference type="InterPro" id="IPR000380">
    <property type="entry name" value="Topo_IA"/>
</dbReference>
<dbReference type="OrthoDB" id="6412825at2"/>
<evidence type="ECO:0000313" key="2">
    <source>
        <dbReference type="EMBL" id="QCZ91980.1"/>
    </source>
</evidence>
<feature type="domain" description="DNA topoisomerase type IA zn finger" evidence="1">
    <location>
        <begin position="66"/>
        <end position="101"/>
    </location>
</feature>
<dbReference type="PANTHER" id="PTHR42785:SF1">
    <property type="entry name" value="DNA TOPOISOMERASE"/>
    <property type="match status" value="1"/>
</dbReference>
<dbReference type="Proteomes" id="UP000304912">
    <property type="component" value="Chromosome"/>
</dbReference>
<accession>A0A5B7Y982</accession>
<evidence type="ECO:0000313" key="3">
    <source>
        <dbReference type="Proteomes" id="UP000304912"/>
    </source>
</evidence>
<feature type="domain" description="DNA topoisomerase type IA zn finger" evidence="1">
    <location>
        <begin position="108"/>
        <end position="143"/>
    </location>
</feature>
<feature type="domain" description="DNA topoisomerase type IA zn finger" evidence="1">
    <location>
        <begin position="148"/>
        <end position="174"/>
    </location>
</feature>
<dbReference type="Pfam" id="PF01396">
    <property type="entry name" value="Zn_ribbon_Top1"/>
    <property type="match status" value="4"/>
</dbReference>
<feature type="domain" description="DNA topoisomerase type IA zn finger" evidence="1">
    <location>
        <begin position="17"/>
        <end position="54"/>
    </location>
</feature>
<organism evidence="2 3">
    <name type="scientific">Salinimonas iocasae</name>
    <dbReference type="NCBI Taxonomy" id="2572577"/>
    <lineage>
        <taxon>Bacteria</taxon>
        <taxon>Pseudomonadati</taxon>
        <taxon>Pseudomonadota</taxon>
        <taxon>Gammaproteobacteria</taxon>
        <taxon>Alteromonadales</taxon>
        <taxon>Alteromonadaceae</taxon>
        <taxon>Alteromonas/Salinimonas group</taxon>
        <taxon>Salinimonas</taxon>
    </lineage>
</organism>
<keyword evidence="3" id="KW-1185">Reference proteome</keyword>
<dbReference type="SUPFAM" id="SSF57783">
    <property type="entry name" value="Zinc beta-ribbon"/>
    <property type="match status" value="2"/>
</dbReference>
<dbReference type="Gene3D" id="3.30.65.10">
    <property type="entry name" value="Bacterial Topoisomerase I, domain 1"/>
    <property type="match status" value="3"/>
</dbReference>
<dbReference type="PANTHER" id="PTHR42785">
    <property type="entry name" value="DNA TOPOISOMERASE, TYPE IA, CORE"/>
    <property type="match status" value="1"/>
</dbReference>
<dbReference type="RefSeq" id="WP_139754744.1">
    <property type="nucleotide sequence ID" value="NZ_CP039852.1"/>
</dbReference>
<dbReference type="AlphaFoldDB" id="A0A5B7Y982"/>
<name>A0A5B7Y982_9ALTE</name>
<proteinExistence type="predicted"/>
<evidence type="ECO:0000259" key="1">
    <source>
        <dbReference type="Pfam" id="PF01396"/>
    </source>
</evidence>